<feature type="transmembrane region" description="Helical" evidence="1">
    <location>
        <begin position="54"/>
        <end position="74"/>
    </location>
</feature>
<keyword evidence="1" id="KW-1133">Transmembrane helix</keyword>
<gene>
    <name evidence="2" type="ORF">BWK73_23300</name>
</gene>
<evidence type="ECO:0000313" key="2">
    <source>
        <dbReference type="EMBL" id="OQX09230.1"/>
    </source>
</evidence>
<keyword evidence="1" id="KW-0812">Transmembrane</keyword>
<comment type="caution">
    <text evidence="2">The sequence shown here is derived from an EMBL/GenBank/DDBJ whole genome shotgun (WGS) entry which is preliminary data.</text>
</comment>
<dbReference type="AlphaFoldDB" id="A0A1Y1QMD5"/>
<organism evidence="2 3">
    <name type="scientific">Thiothrix lacustris</name>
    <dbReference type="NCBI Taxonomy" id="525917"/>
    <lineage>
        <taxon>Bacteria</taxon>
        <taxon>Pseudomonadati</taxon>
        <taxon>Pseudomonadota</taxon>
        <taxon>Gammaproteobacteria</taxon>
        <taxon>Thiotrichales</taxon>
        <taxon>Thiotrichaceae</taxon>
        <taxon>Thiothrix</taxon>
    </lineage>
</organism>
<evidence type="ECO:0000256" key="1">
    <source>
        <dbReference type="SAM" id="Phobius"/>
    </source>
</evidence>
<sequence length="144" mass="16168">MHLEHNDSAVIKHMEMYQGIITRMASNSAACKQWSLPLITAMLAYVVKEQSSSLVWLAVFAVFIFYALDSYYLMLENRFRAAFKASAEKIAAGEFSRSDLFDLRPQGSEAKLFLKAFTSPATWPVYFGMFALLVVAYKLASGSI</sequence>
<dbReference type="EMBL" id="MTEJ01000149">
    <property type="protein sequence ID" value="OQX09230.1"/>
    <property type="molecule type" value="Genomic_DNA"/>
</dbReference>
<keyword evidence="1" id="KW-0472">Membrane</keyword>
<evidence type="ECO:0000313" key="3">
    <source>
        <dbReference type="Proteomes" id="UP000192491"/>
    </source>
</evidence>
<proteinExistence type="predicted"/>
<accession>A0A1Y1QMD5</accession>
<reference evidence="2 3" key="1">
    <citation type="submission" date="2017-01" db="EMBL/GenBank/DDBJ databases">
        <title>Novel large sulfur bacteria in the metagenomes of groundwater-fed chemosynthetic microbial mats in the Lake Huron basin.</title>
        <authorList>
            <person name="Sharrar A.M."/>
            <person name="Flood B.E."/>
            <person name="Bailey J.V."/>
            <person name="Jones D.S."/>
            <person name="Biddanda B."/>
            <person name="Ruberg S.A."/>
            <person name="Marcus D.N."/>
            <person name="Dick G.J."/>
        </authorList>
    </citation>
    <scope>NUCLEOTIDE SEQUENCE [LARGE SCALE GENOMIC DNA]</scope>
    <source>
        <strain evidence="2">A8</strain>
    </source>
</reference>
<dbReference type="Proteomes" id="UP000192491">
    <property type="component" value="Unassembled WGS sequence"/>
</dbReference>
<feature type="transmembrane region" description="Helical" evidence="1">
    <location>
        <begin position="121"/>
        <end position="140"/>
    </location>
</feature>
<name>A0A1Y1QMD5_9GAMM</name>
<protein>
    <submittedName>
        <fullName evidence="2">Uncharacterized protein</fullName>
    </submittedName>
</protein>